<sequence length="91" mass="10124">MFSAKFHLLCHCVVAGCNAPPRIRASTLPRIPTNFIIGSERKRPFGQNPCLLFVVSVGRRTLNLRIALHFSIYHLKFSSGVPSDDNSAELD</sequence>
<protein>
    <recommendedName>
        <fullName evidence="3">Secreted protein</fullName>
    </recommendedName>
</protein>
<gene>
    <name evidence="1" type="ORF">CITCOLO1_LOCUS18333</name>
</gene>
<dbReference type="PROSITE" id="PS51257">
    <property type="entry name" value="PROKAR_LIPOPROTEIN"/>
    <property type="match status" value="1"/>
</dbReference>
<accession>A0ABP0YZQ4</accession>
<keyword evidence="2" id="KW-1185">Reference proteome</keyword>
<organism evidence="1 2">
    <name type="scientific">Citrullus colocynthis</name>
    <name type="common">colocynth</name>
    <dbReference type="NCBI Taxonomy" id="252529"/>
    <lineage>
        <taxon>Eukaryota</taxon>
        <taxon>Viridiplantae</taxon>
        <taxon>Streptophyta</taxon>
        <taxon>Embryophyta</taxon>
        <taxon>Tracheophyta</taxon>
        <taxon>Spermatophyta</taxon>
        <taxon>Magnoliopsida</taxon>
        <taxon>eudicotyledons</taxon>
        <taxon>Gunneridae</taxon>
        <taxon>Pentapetalae</taxon>
        <taxon>rosids</taxon>
        <taxon>fabids</taxon>
        <taxon>Cucurbitales</taxon>
        <taxon>Cucurbitaceae</taxon>
        <taxon>Benincaseae</taxon>
        <taxon>Citrullus</taxon>
    </lineage>
</organism>
<dbReference type="EMBL" id="OZ021741">
    <property type="protein sequence ID" value="CAK9326012.1"/>
    <property type="molecule type" value="Genomic_DNA"/>
</dbReference>
<name>A0ABP0YZQ4_9ROSI</name>
<evidence type="ECO:0008006" key="3">
    <source>
        <dbReference type="Google" id="ProtNLM"/>
    </source>
</evidence>
<evidence type="ECO:0000313" key="1">
    <source>
        <dbReference type="EMBL" id="CAK9326012.1"/>
    </source>
</evidence>
<evidence type="ECO:0000313" key="2">
    <source>
        <dbReference type="Proteomes" id="UP001642487"/>
    </source>
</evidence>
<reference evidence="1 2" key="1">
    <citation type="submission" date="2024-03" db="EMBL/GenBank/DDBJ databases">
        <authorList>
            <person name="Gkanogiannis A."/>
            <person name="Becerra Lopez-Lavalle L."/>
        </authorList>
    </citation>
    <scope>NUCLEOTIDE SEQUENCE [LARGE SCALE GENOMIC DNA]</scope>
</reference>
<dbReference type="Proteomes" id="UP001642487">
    <property type="component" value="Chromosome 7"/>
</dbReference>
<proteinExistence type="predicted"/>